<keyword evidence="2" id="KW-1185">Reference proteome</keyword>
<comment type="caution">
    <text evidence="1">The sequence shown here is derived from an EMBL/GenBank/DDBJ whole genome shotgun (WGS) entry which is preliminary data.</text>
</comment>
<evidence type="ECO:0000313" key="2">
    <source>
        <dbReference type="Proteomes" id="UP000886501"/>
    </source>
</evidence>
<reference evidence="1" key="2">
    <citation type="journal article" date="2020" name="Nat. Commun.">
        <title>Large-scale genome sequencing of mycorrhizal fungi provides insights into the early evolution of symbiotic traits.</title>
        <authorList>
            <person name="Miyauchi S."/>
            <person name="Kiss E."/>
            <person name="Kuo A."/>
            <person name="Drula E."/>
            <person name="Kohler A."/>
            <person name="Sanchez-Garcia M."/>
            <person name="Morin E."/>
            <person name="Andreopoulos B."/>
            <person name="Barry K.W."/>
            <person name="Bonito G."/>
            <person name="Buee M."/>
            <person name="Carver A."/>
            <person name="Chen C."/>
            <person name="Cichocki N."/>
            <person name="Clum A."/>
            <person name="Culley D."/>
            <person name="Crous P.W."/>
            <person name="Fauchery L."/>
            <person name="Girlanda M."/>
            <person name="Hayes R.D."/>
            <person name="Keri Z."/>
            <person name="LaButti K."/>
            <person name="Lipzen A."/>
            <person name="Lombard V."/>
            <person name="Magnuson J."/>
            <person name="Maillard F."/>
            <person name="Murat C."/>
            <person name="Nolan M."/>
            <person name="Ohm R.A."/>
            <person name="Pangilinan J."/>
            <person name="Pereira M.F."/>
            <person name="Perotto S."/>
            <person name="Peter M."/>
            <person name="Pfister S."/>
            <person name="Riley R."/>
            <person name="Sitrit Y."/>
            <person name="Stielow J.B."/>
            <person name="Szollosi G."/>
            <person name="Zifcakova L."/>
            <person name="Stursova M."/>
            <person name="Spatafora J.W."/>
            <person name="Tedersoo L."/>
            <person name="Vaario L.M."/>
            <person name="Yamada A."/>
            <person name="Yan M."/>
            <person name="Wang P."/>
            <person name="Xu J."/>
            <person name="Bruns T."/>
            <person name="Baldrian P."/>
            <person name="Vilgalys R."/>
            <person name="Dunand C."/>
            <person name="Henrissat B."/>
            <person name="Grigoriev I.V."/>
            <person name="Hibbett D."/>
            <person name="Nagy L.G."/>
            <person name="Martin F.M."/>
        </authorList>
    </citation>
    <scope>NUCLEOTIDE SEQUENCE</scope>
    <source>
        <strain evidence="1">P2</strain>
    </source>
</reference>
<protein>
    <submittedName>
        <fullName evidence="1">Uncharacterized protein</fullName>
    </submittedName>
</protein>
<gene>
    <name evidence="1" type="ORF">BDM02DRAFT_3116066</name>
</gene>
<feature type="non-terminal residue" evidence="1">
    <location>
        <position position="92"/>
    </location>
</feature>
<organism evidence="1 2">
    <name type="scientific">Thelephora ganbajun</name>
    <name type="common">Ganba fungus</name>
    <dbReference type="NCBI Taxonomy" id="370292"/>
    <lineage>
        <taxon>Eukaryota</taxon>
        <taxon>Fungi</taxon>
        <taxon>Dikarya</taxon>
        <taxon>Basidiomycota</taxon>
        <taxon>Agaricomycotina</taxon>
        <taxon>Agaricomycetes</taxon>
        <taxon>Thelephorales</taxon>
        <taxon>Thelephoraceae</taxon>
        <taxon>Thelephora</taxon>
    </lineage>
</organism>
<sequence length="92" mass="10262">MMLKTLRTSMTLLSFQLLAICAFVSHSQSSSPHQRQPPPSAPTNPVISIGKSKKSEVSEGSLRSHLGVEVCPNHRLRTFFRKKVGRMECRVV</sequence>
<proteinExistence type="predicted"/>
<evidence type="ECO:0000313" key="1">
    <source>
        <dbReference type="EMBL" id="KAF9648023.1"/>
    </source>
</evidence>
<reference evidence="1" key="1">
    <citation type="submission" date="2019-10" db="EMBL/GenBank/DDBJ databases">
        <authorList>
            <consortium name="DOE Joint Genome Institute"/>
            <person name="Kuo A."/>
            <person name="Miyauchi S."/>
            <person name="Kiss E."/>
            <person name="Drula E."/>
            <person name="Kohler A."/>
            <person name="Sanchez-Garcia M."/>
            <person name="Andreopoulos B."/>
            <person name="Barry K.W."/>
            <person name="Bonito G."/>
            <person name="Buee M."/>
            <person name="Carver A."/>
            <person name="Chen C."/>
            <person name="Cichocki N."/>
            <person name="Clum A."/>
            <person name="Culley D."/>
            <person name="Crous P.W."/>
            <person name="Fauchery L."/>
            <person name="Girlanda M."/>
            <person name="Hayes R."/>
            <person name="Keri Z."/>
            <person name="Labutti K."/>
            <person name="Lipzen A."/>
            <person name="Lombard V."/>
            <person name="Magnuson J."/>
            <person name="Maillard F."/>
            <person name="Morin E."/>
            <person name="Murat C."/>
            <person name="Nolan M."/>
            <person name="Ohm R."/>
            <person name="Pangilinan J."/>
            <person name="Pereira M."/>
            <person name="Perotto S."/>
            <person name="Peter M."/>
            <person name="Riley R."/>
            <person name="Sitrit Y."/>
            <person name="Stielow B."/>
            <person name="Szollosi G."/>
            <person name="Zifcakova L."/>
            <person name="Stursova M."/>
            <person name="Spatafora J.W."/>
            <person name="Tedersoo L."/>
            <person name="Vaario L.-M."/>
            <person name="Yamada A."/>
            <person name="Yan M."/>
            <person name="Wang P."/>
            <person name="Xu J."/>
            <person name="Bruns T."/>
            <person name="Baldrian P."/>
            <person name="Vilgalys R."/>
            <person name="Henrissat B."/>
            <person name="Grigoriev I.V."/>
            <person name="Hibbett D."/>
            <person name="Nagy L.G."/>
            <person name="Martin F.M."/>
        </authorList>
    </citation>
    <scope>NUCLEOTIDE SEQUENCE</scope>
    <source>
        <strain evidence="1">P2</strain>
    </source>
</reference>
<dbReference type="EMBL" id="MU118021">
    <property type="protein sequence ID" value="KAF9648023.1"/>
    <property type="molecule type" value="Genomic_DNA"/>
</dbReference>
<name>A0ACB6ZF98_THEGA</name>
<accession>A0ACB6ZF98</accession>
<dbReference type="Proteomes" id="UP000886501">
    <property type="component" value="Unassembled WGS sequence"/>
</dbReference>